<proteinExistence type="predicted"/>
<accession>A0A6J4LTI0</accession>
<reference evidence="1" key="1">
    <citation type="submission" date="2020-02" db="EMBL/GenBank/DDBJ databases">
        <authorList>
            <person name="Meier V. D."/>
        </authorList>
    </citation>
    <scope>NUCLEOTIDE SEQUENCE</scope>
    <source>
        <strain evidence="1">AVDCRST_MAG29</strain>
    </source>
</reference>
<protein>
    <submittedName>
        <fullName evidence="1">Uncharacterized protein</fullName>
    </submittedName>
</protein>
<organism evidence="1">
    <name type="scientific">uncultured Nocardioidaceae bacterium</name>
    <dbReference type="NCBI Taxonomy" id="253824"/>
    <lineage>
        <taxon>Bacteria</taxon>
        <taxon>Bacillati</taxon>
        <taxon>Actinomycetota</taxon>
        <taxon>Actinomycetes</taxon>
        <taxon>Propionibacteriales</taxon>
        <taxon>Nocardioidaceae</taxon>
        <taxon>environmental samples</taxon>
    </lineage>
</organism>
<feature type="non-terminal residue" evidence="1">
    <location>
        <position position="1"/>
    </location>
</feature>
<feature type="non-terminal residue" evidence="1">
    <location>
        <position position="42"/>
    </location>
</feature>
<evidence type="ECO:0000313" key="1">
    <source>
        <dbReference type="EMBL" id="CAA9341234.1"/>
    </source>
</evidence>
<dbReference type="AlphaFoldDB" id="A0A6J4LTI0"/>
<dbReference type="EMBL" id="CADCUG010000100">
    <property type="protein sequence ID" value="CAA9341234.1"/>
    <property type="molecule type" value="Genomic_DNA"/>
</dbReference>
<name>A0A6J4LTI0_9ACTN</name>
<gene>
    <name evidence="1" type="ORF">AVDCRST_MAG29-1590</name>
</gene>
<sequence length="42" mass="4457">CIGRLVVAETCVRKGPGWNGCSPSGAGCGQRRRQARCLVVVR</sequence>